<evidence type="ECO:0000313" key="4">
    <source>
        <dbReference type="Proteomes" id="UP001589587"/>
    </source>
</evidence>
<dbReference type="Proteomes" id="UP001589587">
    <property type="component" value="Unassembled WGS sequence"/>
</dbReference>
<feature type="domain" description="Acyl-ACP thioesterase-like C-terminal" evidence="2">
    <location>
        <begin position="161"/>
        <end position="231"/>
    </location>
</feature>
<feature type="domain" description="Acyl-ACP thioesterase N-terminal hotdog" evidence="1">
    <location>
        <begin position="19"/>
        <end position="140"/>
    </location>
</feature>
<dbReference type="Gene3D" id="3.10.129.10">
    <property type="entry name" value="Hotdog Thioesterase"/>
    <property type="match status" value="1"/>
</dbReference>
<dbReference type="PANTHER" id="PTHR31793">
    <property type="entry name" value="4-HYDROXYBENZOYL-COA THIOESTERASE FAMILY MEMBER"/>
    <property type="match status" value="1"/>
</dbReference>
<proteinExistence type="predicted"/>
<dbReference type="Pfam" id="PF20791">
    <property type="entry name" value="Acyl-ACP_TE_C"/>
    <property type="match status" value="1"/>
</dbReference>
<evidence type="ECO:0000259" key="2">
    <source>
        <dbReference type="Pfam" id="PF20791"/>
    </source>
</evidence>
<dbReference type="InterPro" id="IPR002864">
    <property type="entry name" value="Acyl-ACP_thioesterase_NHD"/>
</dbReference>
<reference evidence="3 4" key="1">
    <citation type="submission" date="2024-09" db="EMBL/GenBank/DDBJ databases">
        <authorList>
            <person name="Sun Q."/>
            <person name="Mori K."/>
        </authorList>
    </citation>
    <scope>NUCLEOTIDE SEQUENCE [LARGE SCALE GENOMIC DNA]</scope>
    <source>
        <strain evidence="3 4">JCM 11411</strain>
    </source>
</reference>
<dbReference type="InterPro" id="IPR050563">
    <property type="entry name" value="4-hydroxybenzoyl-CoA_TE"/>
</dbReference>
<accession>A0ABV5XSJ7</accession>
<dbReference type="InterPro" id="IPR049427">
    <property type="entry name" value="Acyl-ACP_TE_C"/>
</dbReference>
<gene>
    <name evidence="3" type="ORF">ACFFQ6_37790</name>
</gene>
<dbReference type="InterPro" id="IPR029069">
    <property type="entry name" value="HotDog_dom_sf"/>
</dbReference>
<dbReference type="PANTHER" id="PTHR31793:SF24">
    <property type="entry name" value="LONG-CHAIN ACYL-COA THIOESTERASE FADM"/>
    <property type="match status" value="1"/>
</dbReference>
<dbReference type="Pfam" id="PF01643">
    <property type="entry name" value="Acyl-ACP_TE"/>
    <property type="match status" value="1"/>
</dbReference>
<dbReference type="RefSeq" id="WP_047270639.1">
    <property type="nucleotide sequence ID" value="NZ_JBHMAS010000132.1"/>
</dbReference>
<protein>
    <submittedName>
        <fullName evidence="3">Acyl-[acyl-carrier-protein] thioesterase</fullName>
    </submittedName>
</protein>
<evidence type="ECO:0000313" key="3">
    <source>
        <dbReference type="EMBL" id="MFB9785455.1"/>
    </source>
</evidence>
<dbReference type="SUPFAM" id="SSF54637">
    <property type="entry name" value="Thioesterase/thiol ester dehydrase-isomerase"/>
    <property type="match status" value="2"/>
</dbReference>
<evidence type="ECO:0000259" key="1">
    <source>
        <dbReference type="Pfam" id="PF01643"/>
    </source>
</evidence>
<keyword evidence="4" id="KW-1185">Reference proteome</keyword>
<name>A0ABV5XSJ7_9NOCA</name>
<sequence length="254" mass="28512">MEADAMRNHRLVDLPTKGAVFETSRPVRTGDIDVSGTLRLDGVARYLQDIGFDDLDASGAAAAHPVWVVRRTVIDVIRPVRWPARVRMHRWCSGLSSRWCTMRVRIESDCGGLIETEGFWINLNPVNGMPSRIEESFMAGLGSTTNDHRLKWKPWHTARPGDAEETTFVLRSSDIDPFNHVNNATYWQPVEDLIKDWVGPRNLLPYRAILEYRAPITAGNDVTVRYHSSGESLSSWFLVSGSVCASAYVTAIEV</sequence>
<dbReference type="CDD" id="cd00586">
    <property type="entry name" value="4HBT"/>
    <property type="match status" value="1"/>
</dbReference>
<dbReference type="EMBL" id="JBHMAS010000132">
    <property type="protein sequence ID" value="MFB9785455.1"/>
    <property type="molecule type" value="Genomic_DNA"/>
</dbReference>
<comment type="caution">
    <text evidence="3">The sequence shown here is derived from an EMBL/GenBank/DDBJ whole genome shotgun (WGS) entry which is preliminary data.</text>
</comment>
<organism evidence="3 4">
    <name type="scientific">Rhodococcus baikonurensis</name>
    <dbReference type="NCBI Taxonomy" id="172041"/>
    <lineage>
        <taxon>Bacteria</taxon>
        <taxon>Bacillati</taxon>
        <taxon>Actinomycetota</taxon>
        <taxon>Actinomycetes</taxon>
        <taxon>Mycobacteriales</taxon>
        <taxon>Nocardiaceae</taxon>
        <taxon>Rhodococcus</taxon>
        <taxon>Rhodococcus erythropolis group</taxon>
    </lineage>
</organism>